<keyword evidence="3" id="KW-1185">Reference proteome</keyword>
<dbReference type="AlphaFoldDB" id="A0AAD7W487"/>
<sequence length="151" mass="16049">MSRYLLQTCLGSFWQNTPTLDNYNTSIVPAARVAPTTAASASACRSAPALVASLRMLHIWDTRGFSSSRHLVVPSGRGKPPAGTETSGGDLILMRASPSLKGQSGEAGRSSSAELFLRWAGLSLRTAVLSLRLSLQVAPSWAQEKGGFKFI</sequence>
<proteinExistence type="predicted"/>
<protein>
    <submittedName>
        <fullName evidence="2">Uncharacterized protein</fullName>
    </submittedName>
</protein>
<evidence type="ECO:0000313" key="3">
    <source>
        <dbReference type="Proteomes" id="UP001221898"/>
    </source>
</evidence>
<gene>
    <name evidence="2" type="ORF">AAFF_G00223020</name>
</gene>
<accession>A0AAD7W487</accession>
<dbReference type="EMBL" id="JAINUG010000299">
    <property type="protein sequence ID" value="KAJ8379190.1"/>
    <property type="molecule type" value="Genomic_DNA"/>
</dbReference>
<reference evidence="2" key="1">
    <citation type="journal article" date="2023" name="Science">
        <title>Genome structures resolve the early diversification of teleost fishes.</title>
        <authorList>
            <person name="Parey E."/>
            <person name="Louis A."/>
            <person name="Montfort J."/>
            <person name="Bouchez O."/>
            <person name="Roques C."/>
            <person name="Iampietro C."/>
            <person name="Lluch J."/>
            <person name="Castinel A."/>
            <person name="Donnadieu C."/>
            <person name="Desvignes T."/>
            <person name="Floi Bucao C."/>
            <person name="Jouanno E."/>
            <person name="Wen M."/>
            <person name="Mejri S."/>
            <person name="Dirks R."/>
            <person name="Jansen H."/>
            <person name="Henkel C."/>
            <person name="Chen W.J."/>
            <person name="Zahm M."/>
            <person name="Cabau C."/>
            <person name="Klopp C."/>
            <person name="Thompson A.W."/>
            <person name="Robinson-Rechavi M."/>
            <person name="Braasch I."/>
            <person name="Lecointre G."/>
            <person name="Bobe J."/>
            <person name="Postlethwait J.H."/>
            <person name="Berthelot C."/>
            <person name="Roest Crollius H."/>
            <person name="Guiguen Y."/>
        </authorList>
    </citation>
    <scope>NUCLEOTIDE SEQUENCE</scope>
    <source>
        <strain evidence="2">NC1722</strain>
    </source>
</reference>
<name>A0AAD7W487_9TELE</name>
<organism evidence="2 3">
    <name type="scientific">Aldrovandia affinis</name>
    <dbReference type="NCBI Taxonomy" id="143900"/>
    <lineage>
        <taxon>Eukaryota</taxon>
        <taxon>Metazoa</taxon>
        <taxon>Chordata</taxon>
        <taxon>Craniata</taxon>
        <taxon>Vertebrata</taxon>
        <taxon>Euteleostomi</taxon>
        <taxon>Actinopterygii</taxon>
        <taxon>Neopterygii</taxon>
        <taxon>Teleostei</taxon>
        <taxon>Notacanthiformes</taxon>
        <taxon>Halosauridae</taxon>
        <taxon>Aldrovandia</taxon>
    </lineage>
</organism>
<evidence type="ECO:0000256" key="1">
    <source>
        <dbReference type="SAM" id="MobiDB-lite"/>
    </source>
</evidence>
<comment type="caution">
    <text evidence="2">The sequence shown here is derived from an EMBL/GenBank/DDBJ whole genome shotgun (WGS) entry which is preliminary data.</text>
</comment>
<evidence type="ECO:0000313" key="2">
    <source>
        <dbReference type="EMBL" id="KAJ8379190.1"/>
    </source>
</evidence>
<feature type="region of interest" description="Disordered" evidence="1">
    <location>
        <begin position="71"/>
        <end position="90"/>
    </location>
</feature>
<dbReference type="Proteomes" id="UP001221898">
    <property type="component" value="Unassembled WGS sequence"/>
</dbReference>